<evidence type="ECO:0000259" key="12">
    <source>
        <dbReference type="PROSITE" id="PS51192"/>
    </source>
</evidence>
<evidence type="ECO:0000313" key="15">
    <source>
        <dbReference type="Proteomes" id="UP001605036"/>
    </source>
</evidence>
<dbReference type="InterPro" id="IPR001841">
    <property type="entry name" value="Znf_RING"/>
</dbReference>
<protein>
    <recommendedName>
        <fullName evidence="16">Helicase-like transcription factor CHR28</fullName>
    </recommendedName>
</protein>
<dbReference type="InterPro" id="IPR049730">
    <property type="entry name" value="SNF2/RAD54-like_C"/>
</dbReference>
<dbReference type="CDD" id="cd18793">
    <property type="entry name" value="SF2_C_SNF"/>
    <property type="match status" value="1"/>
</dbReference>
<dbReference type="PROSITE" id="PS51192">
    <property type="entry name" value="HELICASE_ATP_BIND_1"/>
    <property type="match status" value="1"/>
</dbReference>
<dbReference type="InterPro" id="IPR038718">
    <property type="entry name" value="SNF2-like_sf"/>
</dbReference>
<evidence type="ECO:0000256" key="10">
    <source>
        <dbReference type="SAM" id="MobiDB-lite"/>
    </source>
</evidence>
<dbReference type="AlphaFoldDB" id="A0ABD1XJI5"/>
<dbReference type="SUPFAM" id="SSF52540">
    <property type="entry name" value="P-loop containing nucleoside triphosphate hydrolases"/>
    <property type="match status" value="2"/>
</dbReference>
<dbReference type="Gene3D" id="3.30.40.10">
    <property type="entry name" value="Zinc/RING finger domain, C3HC4 (zinc finger)"/>
    <property type="match status" value="1"/>
</dbReference>
<dbReference type="PROSITE" id="PS00518">
    <property type="entry name" value="ZF_RING_1"/>
    <property type="match status" value="1"/>
</dbReference>
<sequence length="983" mass="107566">MLSGVPSTGGSILDFTKDTDAHDDSNVANLTPSAQANDHEEMGEISTTTEDGCIEDADTDVEGLNPDLYARGKRKIVEVSKDRIGSSEAVDLKSRRVPKPLAVYWDLLTPSYRRSNSSPSVSTKANMTAETDTRSPDRGLFTHGSFLVHTQHNRTSLQIQSAGYPFSSPAGLLRHMSPSSGPGDGSESNAQLSQQVAPVEFPEESNVDPGLLSVQLLKHQRIALHWMVERESKLGLPYGGILADDQGLGKTISMISLILKTRAPVPNTRVKSSSLSALEAARADLGDNDYSHPVGANVFDTSADETTNTGTGLAAGTLVVCPTSVLRQWASECKDKVNEAAGLSVLVYHGSSRKRDPEELAKYDIVLTTYSIISMEVPAESTPCNVPPMRKKSKKTKFTEGNNGSIYWGPLARVNWFRVVLDEAQSIKNSGTQVARAAWGLRAERRWCLSGTPIQNTIDDLFSYFRFLRFSPYDGYSIFRHNIKVRIARCPKEGFRALQGLLSTVMLRRTKDTVIDGAPIVRLPQKIVSLKQMELSEDERMFYTRIEIESCRQFQVYTDAGTVKSNYANILVMILHLRQACSHWMLVKGHKVQSANEITMDSARALPLEQRSHLLSLLESNNAICPLCENPPDDAVACICTHIFCWQCICEHLAMGEDACCPVPNCTRQLGLSSIFTSSSLKGIDGDAGSSTSGAIIADETPDDSRNPEETRWRPSSKIKAVMEALHALPKVTLVVNKGKLAAEISQTTPDVGIGNHKEPASSGIAAAEVKISASDAKAEPSTCSSILTDLQTSDSADTQSSNSGGTEDVSDLMGCNDTVTSVFIDTTEKAIVFSQWTSMLDLLEISLKQTNIKYRRLDGTMSILAREWAVAEFQTLPEVTVIIMLKAASLGLNMISANHVLLMDLWWNPTLEDQATDRAHRIGQKKTVHVSRFTMKNTIEGRILALQERKRELVASALGSGIVEGEQDAKLSPEDFKYLFTV</sequence>
<dbReference type="Gene3D" id="3.40.50.10810">
    <property type="entry name" value="Tandem AAA-ATPase domain"/>
    <property type="match status" value="1"/>
</dbReference>
<feature type="compositionally biased region" description="Polar residues" evidence="10">
    <location>
        <begin position="1"/>
        <end position="10"/>
    </location>
</feature>
<evidence type="ECO:0000256" key="9">
    <source>
        <dbReference type="PROSITE-ProRule" id="PRU00175"/>
    </source>
</evidence>
<evidence type="ECO:0000256" key="8">
    <source>
        <dbReference type="ARBA" id="ARBA00022840"/>
    </source>
</evidence>
<evidence type="ECO:0000256" key="6">
    <source>
        <dbReference type="ARBA" id="ARBA00022806"/>
    </source>
</evidence>
<dbReference type="EMBL" id="JBHFFA010000008">
    <property type="protein sequence ID" value="KAL2608935.1"/>
    <property type="molecule type" value="Genomic_DNA"/>
</dbReference>
<evidence type="ECO:0000256" key="4">
    <source>
        <dbReference type="ARBA" id="ARBA00022771"/>
    </source>
</evidence>
<keyword evidence="3" id="KW-0547">Nucleotide-binding</keyword>
<dbReference type="InterPro" id="IPR001650">
    <property type="entry name" value="Helicase_C-like"/>
</dbReference>
<evidence type="ECO:0000259" key="13">
    <source>
        <dbReference type="PROSITE" id="PS51194"/>
    </source>
</evidence>
<feature type="compositionally biased region" description="Basic and acidic residues" evidence="10">
    <location>
        <begin position="703"/>
        <end position="713"/>
    </location>
</feature>
<feature type="compositionally biased region" description="Low complexity" evidence="10">
    <location>
        <begin position="177"/>
        <end position="188"/>
    </location>
</feature>
<keyword evidence="8" id="KW-0067">ATP-binding</keyword>
<dbReference type="PROSITE" id="PS50089">
    <property type="entry name" value="ZF_RING_2"/>
    <property type="match status" value="1"/>
</dbReference>
<feature type="region of interest" description="Disordered" evidence="10">
    <location>
        <begin position="686"/>
        <end position="715"/>
    </location>
</feature>
<dbReference type="GO" id="GO:0008270">
    <property type="term" value="F:zinc ion binding"/>
    <property type="evidence" value="ECO:0007669"/>
    <property type="project" value="UniProtKB-KW"/>
</dbReference>
<keyword evidence="15" id="KW-1185">Reference proteome</keyword>
<keyword evidence="4 9" id="KW-0863">Zinc-finger</keyword>
<keyword evidence="2" id="KW-0479">Metal-binding</keyword>
<evidence type="ECO:0000256" key="5">
    <source>
        <dbReference type="ARBA" id="ARBA00022801"/>
    </source>
</evidence>
<organism evidence="14 15">
    <name type="scientific">Riccia fluitans</name>
    <dbReference type="NCBI Taxonomy" id="41844"/>
    <lineage>
        <taxon>Eukaryota</taxon>
        <taxon>Viridiplantae</taxon>
        <taxon>Streptophyta</taxon>
        <taxon>Embryophyta</taxon>
        <taxon>Marchantiophyta</taxon>
        <taxon>Marchantiopsida</taxon>
        <taxon>Marchantiidae</taxon>
        <taxon>Marchantiales</taxon>
        <taxon>Ricciaceae</taxon>
        <taxon>Riccia</taxon>
    </lineage>
</organism>
<comment type="similarity">
    <text evidence="1">Belongs to the SNF2/RAD54 helicase family. RAD16 subfamily.</text>
</comment>
<dbReference type="Pfam" id="PF00271">
    <property type="entry name" value="Helicase_C"/>
    <property type="match status" value="1"/>
</dbReference>
<dbReference type="InterPro" id="IPR050628">
    <property type="entry name" value="SNF2_RAD54_helicase_TF"/>
</dbReference>
<dbReference type="InterPro" id="IPR017907">
    <property type="entry name" value="Znf_RING_CS"/>
</dbReference>
<dbReference type="PROSITE" id="PS51194">
    <property type="entry name" value="HELICASE_CTER"/>
    <property type="match status" value="1"/>
</dbReference>
<evidence type="ECO:0000256" key="2">
    <source>
        <dbReference type="ARBA" id="ARBA00022723"/>
    </source>
</evidence>
<dbReference type="SMART" id="SM00490">
    <property type="entry name" value="HELICc"/>
    <property type="match status" value="1"/>
</dbReference>
<dbReference type="PANTHER" id="PTHR45626:SF16">
    <property type="entry name" value="ATP-DEPENDENT HELICASE ULS1"/>
    <property type="match status" value="1"/>
</dbReference>
<feature type="domain" description="Helicase ATP-binding" evidence="12">
    <location>
        <begin position="231"/>
        <end position="471"/>
    </location>
</feature>
<dbReference type="GO" id="GO:0004386">
    <property type="term" value="F:helicase activity"/>
    <property type="evidence" value="ECO:0007669"/>
    <property type="project" value="UniProtKB-KW"/>
</dbReference>
<feature type="region of interest" description="Disordered" evidence="10">
    <location>
        <begin position="170"/>
        <end position="204"/>
    </location>
</feature>
<dbReference type="Pfam" id="PF00176">
    <property type="entry name" value="SNF2-rel_dom"/>
    <property type="match status" value="1"/>
</dbReference>
<name>A0ABD1XJI5_9MARC</name>
<dbReference type="PANTHER" id="PTHR45626">
    <property type="entry name" value="TRANSCRIPTION TERMINATION FACTOR 2-RELATED"/>
    <property type="match status" value="1"/>
</dbReference>
<keyword evidence="5" id="KW-0378">Hydrolase</keyword>
<feature type="region of interest" description="Disordered" evidence="10">
    <location>
        <begin position="114"/>
        <end position="138"/>
    </location>
</feature>
<comment type="caution">
    <text evidence="14">The sequence shown here is derived from an EMBL/GenBank/DDBJ whole genome shotgun (WGS) entry which is preliminary data.</text>
</comment>
<feature type="compositionally biased region" description="Polar residues" evidence="10">
    <location>
        <begin position="26"/>
        <end position="36"/>
    </location>
</feature>
<gene>
    <name evidence="14" type="ORF">R1flu_027508</name>
</gene>
<feature type="compositionally biased region" description="Polar residues" evidence="10">
    <location>
        <begin position="787"/>
        <end position="806"/>
    </location>
</feature>
<dbReference type="SUPFAM" id="SSF57850">
    <property type="entry name" value="RING/U-box"/>
    <property type="match status" value="1"/>
</dbReference>
<dbReference type="InterPro" id="IPR027417">
    <property type="entry name" value="P-loop_NTPase"/>
</dbReference>
<dbReference type="GO" id="GO:0005524">
    <property type="term" value="F:ATP binding"/>
    <property type="evidence" value="ECO:0007669"/>
    <property type="project" value="UniProtKB-KW"/>
</dbReference>
<dbReference type="InterPro" id="IPR000330">
    <property type="entry name" value="SNF2_N"/>
</dbReference>
<reference evidence="14 15" key="1">
    <citation type="submission" date="2024-09" db="EMBL/GenBank/DDBJ databases">
        <title>Chromosome-scale assembly of Riccia fluitans.</title>
        <authorList>
            <person name="Paukszto L."/>
            <person name="Sawicki J."/>
            <person name="Karawczyk K."/>
            <person name="Piernik-Szablinska J."/>
            <person name="Szczecinska M."/>
            <person name="Mazdziarz M."/>
        </authorList>
    </citation>
    <scope>NUCLEOTIDE SEQUENCE [LARGE SCALE GENOMIC DNA]</scope>
    <source>
        <strain evidence="14">Rf_01</strain>
        <tissue evidence="14">Aerial parts of the thallus</tissue>
    </source>
</reference>
<feature type="region of interest" description="Disordered" evidence="10">
    <location>
        <begin position="787"/>
        <end position="811"/>
    </location>
</feature>
<evidence type="ECO:0000256" key="3">
    <source>
        <dbReference type="ARBA" id="ARBA00022741"/>
    </source>
</evidence>
<feature type="domain" description="Helicase C-terminal" evidence="13">
    <location>
        <begin position="819"/>
        <end position="978"/>
    </location>
</feature>
<evidence type="ECO:0000259" key="11">
    <source>
        <dbReference type="PROSITE" id="PS50089"/>
    </source>
</evidence>
<evidence type="ECO:0000313" key="14">
    <source>
        <dbReference type="EMBL" id="KAL2608935.1"/>
    </source>
</evidence>
<keyword evidence="7" id="KW-0862">Zinc</keyword>
<dbReference type="GO" id="GO:0016787">
    <property type="term" value="F:hydrolase activity"/>
    <property type="evidence" value="ECO:0007669"/>
    <property type="project" value="UniProtKB-KW"/>
</dbReference>
<feature type="region of interest" description="Disordered" evidence="10">
    <location>
        <begin position="1"/>
        <end position="48"/>
    </location>
</feature>
<dbReference type="Proteomes" id="UP001605036">
    <property type="component" value="Unassembled WGS sequence"/>
</dbReference>
<dbReference type="InterPro" id="IPR014001">
    <property type="entry name" value="Helicase_ATP-bd"/>
</dbReference>
<feature type="domain" description="RING-type" evidence="11">
    <location>
        <begin position="625"/>
        <end position="665"/>
    </location>
</feature>
<evidence type="ECO:0000256" key="1">
    <source>
        <dbReference type="ARBA" id="ARBA00008438"/>
    </source>
</evidence>
<accession>A0ABD1XJI5</accession>
<keyword evidence="6" id="KW-0347">Helicase</keyword>
<feature type="compositionally biased region" description="Basic and acidic residues" evidence="10">
    <location>
        <begin position="15"/>
        <end position="25"/>
    </location>
</feature>
<proteinExistence type="inferred from homology"/>
<evidence type="ECO:0008006" key="16">
    <source>
        <dbReference type="Google" id="ProtNLM"/>
    </source>
</evidence>
<dbReference type="Gene3D" id="3.40.50.300">
    <property type="entry name" value="P-loop containing nucleotide triphosphate hydrolases"/>
    <property type="match status" value="1"/>
</dbReference>
<dbReference type="CDD" id="cd18008">
    <property type="entry name" value="DEXDc_SHPRH-like"/>
    <property type="match status" value="1"/>
</dbReference>
<evidence type="ECO:0000256" key="7">
    <source>
        <dbReference type="ARBA" id="ARBA00022833"/>
    </source>
</evidence>
<dbReference type="SMART" id="SM00487">
    <property type="entry name" value="DEXDc"/>
    <property type="match status" value="1"/>
</dbReference>
<dbReference type="InterPro" id="IPR013083">
    <property type="entry name" value="Znf_RING/FYVE/PHD"/>
</dbReference>